<name>A0A0E1VRW9_BURPE</name>
<keyword evidence="1" id="KW-1133">Transmembrane helix</keyword>
<accession>A0A0E1VRW9</accession>
<dbReference type="Proteomes" id="UP000001812">
    <property type="component" value="Chromosome II"/>
</dbReference>
<organism evidence="2 3">
    <name type="scientific">Burkholderia pseudomallei 1710a</name>
    <dbReference type="NCBI Taxonomy" id="320371"/>
    <lineage>
        <taxon>Bacteria</taxon>
        <taxon>Pseudomonadati</taxon>
        <taxon>Pseudomonadota</taxon>
        <taxon>Betaproteobacteria</taxon>
        <taxon>Burkholderiales</taxon>
        <taxon>Burkholderiaceae</taxon>
        <taxon>Burkholderia</taxon>
        <taxon>pseudomallei group</taxon>
    </lineage>
</organism>
<sequence>MRDAIFPHWNQNGIGFIKFSGFMVLIKNDWNFYIRWEFYIRFQFSPQLAILYYFIMFMIFCN</sequence>
<proteinExistence type="predicted"/>
<dbReference type="HOGENOM" id="CLU_2895410_0_0_4"/>
<evidence type="ECO:0000313" key="2">
    <source>
        <dbReference type="EMBL" id="EET02736.1"/>
    </source>
</evidence>
<evidence type="ECO:0000313" key="3">
    <source>
        <dbReference type="Proteomes" id="UP000001812"/>
    </source>
</evidence>
<evidence type="ECO:0000256" key="1">
    <source>
        <dbReference type="SAM" id="Phobius"/>
    </source>
</evidence>
<reference evidence="2 3" key="2">
    <citation type="submission" date="2009-05" db="EMBL/GenBank/DDBJ databases">
        <authorList>
            <person name="Harkins D.M."/>
            <person name="DeShazer D."/>
            <person name="Woods D.E."/>
            <person name="Brinkac L.M."/>
            <person name="Brown K.A."/>
            <person name="Hung G.C."/>
            <person name="Tuanyok A."/>
            <person name="Zhang B."/>
            <person name="Nierman W.C."/>
        </authorList>
    </citation>
    <scope>NUCLEOTIDE SEQUENCE [LARGE SCALE GENOMIC DNA]</scope>
    <source>
        <strain evidence="2 3">1710a</strain>
    </source>
</reference>
<keyword evidence="1" id="KW-0472">Membrane</keyword>
<protein>
    <submittedName>
        <fullName evidence="2">Uncharacterized protein</fullName>
    </submittedName>
</protein>
<feature type="transmembrane region" description="Helical" evidence="1">
    <location>
        <begin position="38"/>
        <end position="61"/>
    </location>
</feature>
<dbReference type="AlphaFoldDB" id="A0A0E1VRW9"/>
<gene>
    <name evidence="2" type="ORF">BURPS1710A_A1686</name>
</gene>
<keyword evidence="1" id="KW-0812">Transmembrane</keyword>
<dbReference type="EMBL" id="CM000833">
    <property type="protein sequence ID" value="EET02736.1"/>
    <property type="molecule type" value="Genomic_DNA"/>
</dbReference>
<reference evidence="3" key="1">
    <citation type="submission" date="2007-08" db="EMBL/GenBank/DDBJ databases">
        <title>Annotation of Burkholderia pseudomallei 1710a.</title>
        <authorList>
            <person name="Harkins D.M."/>
            <person name="DeShazer D."/>
            <person name="Woods D.E."/>
            <person name="Brinkac L.M."/>
            <person name="Brown K.A."/>
            <person name="Hung G.C."/>
            <person name="Tuanyok A."/>
            <person name="Zhang B."/>
            <person name="Nierman W.C."/>
        </authorList>
    </citation>
    <scope>NUCLEOTIDE SEQUENCE [LARGE SCALE GENOMIC DNA]</scope>
    <source>
        <strain evidence="3">1710a</strain>
    </source>
</reference>